<dbReference type="EMBL" id="SODU01000001">
    <property type="protein sequence ID" value="TDW95471.1"/>
    <property type="molecule type" value="Genomic_DNA"/>
</dbReference>
<keyword evidence="2" id="KW-1185">Reference proteome</keyword>
<protein>
    <submittedName>
        <fullName evidence="1">Uncharacterized protein</fullName>
    </submittedName>
</protein>
<dbReference type="Proteomes" id="UP000295060">
    <property type="component" value="Unassembled WGS sequence"/>
</dbReference>
<name>A0ABY2FRE8_9ACTN</name>
<evidence type="ECO:0000313" key="1">
    <source>
        <dbReference type="EMBL" id="TDW95471.1"/>
    </source>
</evidence>
<reference evidence="1 2" key="1">
    <citation type="submission" date="2019-03" db="EMBL/GenBank/DDBJ databases">
        <title>Genomic Encyclopedia of Type Strains, Phase III (KMG-III): the genomes of soil and plant-associated and newly described type strains.</title>
        <authorList>
            <person name="Whitman W."/>
        </authorList>
    </citation>
    <scope>NUCLEOTIDE SEQUENCE [LARGE SCALE GENOMIC DNA]</scope>
    <source>
        <strain evidence="1 2">VKMAc-2574</strain>
    </source>
</reference>
<comment type="caution">
    <text evidence="1">The sequence shown here is derived from an EMBL/GenBank/DDBJ whole genome shotgun (WGS) entry which is preliminary data.</text>
</comment>
<proteinExistence type="predicted"/>
<organism evidence="1 2">
    <name type="scientific">Kribbella pratensis</name>
    <dbReference type="NCBI Taxonomy" id="2512112"/>
    <lineage>
        <taxon>Bacteria</taxon>
        <taxon>Bacillati</taxon>
        <taxon>Actinomycetota</taxon>
        <taxon>Actinomycetes</taxon>
        <taxon>Propionibacteriales</taxon>
        <taxon>Kribbellaceae</taxon>
        <taxon>Kribbella</taxon>
    </lineage>
</organism>
<sequence length="164" mass="18480">MALYREAAHTRQVPRLFAHRRLVGGGDLQIMEWLEPVDADEAAEFHRALAAREPAVAELAEVVWRVHERGRRELHWFAPKLDDNPDNIMRNADGRLVAADLFGADGPRLYAAVVDDPNLVATTIPEPERRFMTEIPLTNTGPWPPDVREAMRKALTTADTTNQP</sequence>
<evidence type="ECO:0000313" key="2">
    <source>
        <dbReference type="Proteomes" id="UP000295060"/>
    </source>
</evidence>
<gene>
    <name evidence="1" type="ORF">EV137_2813</name>
</gene>
<accession>A0ABY2FRE8</accession>